<proteinExistence type="predicted"/>
<reference evidence="1 2" key="1">
    <citation type="journal article" date="2021" name="Chemosphere">
        <title>Bioballs carrying a syntrophic Rhodococcus and Mycolicibacterium consortium for simultaneous sorption and biodegradation of fuel oil in contaminated freshwater.</title>
        <authorList>
            <person name="Naloka K."/>
            <person name="Polrit D."/>
            <person name="Muangchinda C."/>
            <person name="Thoetkiattikul H."/>
            <person name="Pinyakong O."/>
        </authorList>
    </citation>
    <scope>NUCLEOTIDE SEQUENCE [LARGE SCALE GENOMIC DNA]</scope>
    <source>
        <strain evidence="1 2">J101</strain>
    </source>
</reference>
<evidence type="ECO:0000313" key="1">
    <source>
        <dbReference type="EMBL" id="MDZ5084939.1"/>
    </source>
</evidence>
<comment type="caution">
    <text evidence="1">The sequence shown here is derived from an EMBL/GenBank/DDBJ whole genome shotgun (WGS) entry which is preliminary data.</text>
</comment>
<protein>
    <submittedName>
        <fullName evidence="1">Basic secretory family protein</fullName>
    </submittedName>
</protein>
<evidence type="ECO:0000313" key="2">
    <source>
        <dbReference type="Proteomes" id="UP001289645"/>
    </source>
</evidence>
<organism evidence="1 2">
    <name type="scientific">Mycolicibacterium parafortuitum</name>
    <name type="common">Mycobacterium parafortuitum</name>
    <dbReference type="NCBI Taxonomy" id="39692"/>
    <lineage>
        <taxon>Bacteria</taxon>
        <taxon>Bacillati</taxon>
        <taxon>Actinomycetota</taxon>
        <taxon>Actinomycetes</taxon>
        <taxon>Mycobacteriales</taxon>
        <taxon>Mycobacteriaceae</taxon>
        <taxon>Mycolicibacterium</taxon>
    </lineage>
</organism>
<keyword evidence="2" id="KW-1185">Reference proteome</keyword>
<name>A0ACC6MDA5_MYCPF</name>
<dbReference type="Proteomes" id="UP001289645">
    <property type="component" value="Unassembled WGS sequence"/>
</dbReference>
<sequence length="294" mass="30271">MRRSTTSVVTESPAVSGRRGSRARRRLGALLGAELLSAVLVLGGPQAVPAGPALAAPTAGPVARVAPALSPRTVDLSDGRTAHLIDLGAADGGALLDRIAAELPAASAAVTGFWGPQWPRSVTVVVAGSGEQFAVLAGGGADEAATTTAQRITFSPAAAAMTDHDLRIVLRHELFHYAARAQTAADAPVWLTEGVADYVGRPATPSPPVPAEGSVPTDAELNTAGPQRSAAYDRAWSFATYIADTYGEPALRELYLAAGGHGHRGAAAAVRDSLGVEWPDVLTGWRQWRPDGAR</sequence>
<accession>A0ACC6MDA5</accession>
<gene>
    <name evidence="1" type="ORF">OHX15_06015</name>
</gene>
<dbReference type="EMBL" id="JAOXLN010000004">
    <property type="protein sequence ID" value="MDZ5084939.1"/>
    <property type="molecule type" value="Genomic_DNA"/>
</dbReference>